<keyword evidence="1" id="KW-0813">Transport</keyword>
<dbReference type="EnsemblMetazoa" id="XM_022798394">
    <property type="protein sequence ID" value="XP_022654129"/>
    <property type="gene ID" value="LOC111247464"/>
</dbReference>
<dbReference type="InParanoid" id="A0A7M7MDJ0"/>
<accession>A0A7M7MDJ0</accession>
<evidence type="ECO:0000256" key="2">
    <source>
        <dbReference type="ARBA" id="ARBA00022658"/>
    </source>
</evidence>
<dbReference type="RefSeq" id="XP_022654129.1">
    <property type="nucleotide sequence ID" value="XM_022798394.1"/>
</dbReference>
<dbReference type="KEGG" id="vde:111247464"/>
<dbReference type="PROSITE" id="PS51796">
    <property type="entry name" value="MSS4"/>
    <property type="match status" value="1"/>
</dbReference>
<dbReference type="InterPro" id="IPR011057">
    <property type="entry name" value="Mss4-like_sf"/>
</dbReference>
<dbReference type="PANTHER" id="PTHR13276:SF0">
    <property type="entry name" value="GUANINE NUCLEOTIDE EXCHANGE FACTOR MSS4"/>
    <property type="match status" value="1"/>
</dbReference>
<keyword evidence="3" id="KW-0653">Protein transport</keyword>
<sequence>MSTEFVENGKNKFQVQCSHCNSRILCEQTGDYLKKEMQLPRPDSVEEALETLDEFWKVTSLLTFENIGMTKPAKNGVRYLTCCDCERGPLGIFDSPSDTAFLALARVKNQPDAN</sequence>
<dbReference type="Pfam" id="PF04421">
    <property type="entry name" value="Mss4"/>
    <property type="match status" value="1"/>
</dbReference>
<dbReference type="SUPFAM" id="SSF51316">
    <property type="entry name" value="Mss4-like"/>
    <property type="match status" value="1"/>
</dbReference>
<evidence type="ECO:0000313" key="4">
    <source>
        <dbReference type="EnsemblMetazoa" id="XP_022654129"/>
    </source>
</evidence>
<dbReference type="GO" id="GO:0015031">
    <property type="term" value="P:protein transport"/>
    <property type="evidence" value="ECO:0007669"/>
    <property type="project" value="UniProtKB-KW"/>
</dbReference>
<dbReference type="GO" id="GO:0016020">
    <property type="term" value="C:membrane"/>
    <property type="evidence" value="ECO:0007669"/>
    <property type="project" value="TreeGrafter"/>
</dbReference>
<dbReference type="GO" id="GO:0007264">
    <property type="term" value="P:small GTPase-mediated signal transduction"/>
    <property type="evidence" value="ECO:0007669"/>
    <property type="project" value="InterPro"/>
</dbReference>
<proteinExistence type="predicted"/>
<dbReference type="OrthoDB" id="30840at2759"/>
<keyword evidence="2" id="KW-0344">Guanine-nucleotide releasing factor</keyword>
<dbReference type="Gene3D" id="2.170.150.10">
    <property type="entry name" value="Metal Binding Protein, Guanine Nucleotide Exchange Factor, Chain A"/>
    <property type="match status" value="1"/>
</dbReference>
<evidence type="ECO:0000256" key="1">
    <source>
        <dbReference type="ARBA" id="ARBA00022448"/>
    </source>
</evidence>
<dbReference type="Proteomes" id="UP000594260">
    <property type="component" value="Unplaced"/>
</dbReference>
<name>A0A7M7MDJ0_VARDE</name>
<protein>
    <submittedName>
        <fullName evidence="4">Uncharacterized protein</fullName>
    </submittedName>
</protein>
<evidence type="ECO:0000313" key="5">
    <source>
        <dbReference type="Proteomes" id="UP000594260"/>
    </source>
</evidence>
<organism evidence="4 5">
    <name type="scientific">Varroa destructor</name>
    <name type="common">Honeybee mite</name>
    <dbReference type="NCBI Taxonomy" id="109461"/>
    <lineage>
        <taxon>Eukaryota</taxon>
        <taxon>Metazoa</taxon>
        <taxon>Ecdysozoa</taxon>
        <taxon>Arthropoda</taxon>
        <taxon>Chelicerata</taxon>
        <taxon>Arachnida</taxon>
        <taxon>Acari</taxon>
        <taxon>Parasitiformes</taxon>
        <taxon>Mesostigmata</taxon>
        <taxon>Gamasina</taxon>
        <taxon>Dermanyssoidea</taxon>
        <taxon>Varroidae</taxon>
        <taxon>Varroa</taxon>
    </lineage>
</organism>
<dbReference type="GO" id="GO:0006892">
    <property type="term" value="P:post-Golgi vesicle-mediated transport"/>
    <property type="evidence" value="ECO:0007669"/>
    <property type="project" value="TreeGrafter"/>
</dbReference>
<dbReference type="InterPro" id="IPR011323">
    <property type="entry name" value="Mss4/transl-control_tumour"/>
</dbReference>
<dbReference type="PANTHER" id="PTHR13276">
    <property type="entry name" value="GUANINE NUCLEOTIDE EXCHANGE FACTOR MSS4"/>
    <property type="match status" value="1"/>
</dbReference>
<dbReference type="FunCoup" id="A0A7M7MDJ0">
    <property type="interactions" value="985"/>
</dbReference>
<dbReference type="GO" id="GO:0005829">
    <property type="term" value="C:cytosol"/>
    <property type="evidence" value="ECO:0007669"/>
    <property type="project" value="TreeGrafter"/>
</dbReference>
<dbReference type="AlphaFoldDB" id="A0A7M7MDJ0"/>
<evidence type="ECO:0000256" key="3">
    <source>
        <dbReference type="ARBA" id="ARBA00022927"/>
    </source>
</evidence>
<dbReference type="GO" id="GO:0005085">
    <property type="term" value="F:guanyl-nucleotide exchange factor activity"/>
    <property type="evidence" value="ECO:0007669"/>
    <property type="project" value="UniProtKB-KW"/>
</dbReference>
<dbReference type="InterPro" id="IPR007515">
    <property type="entry name" value="Mss4"/>
</dbReference>
<dbReference type="CTD" id="34142"/>
<dbReference type="GO" id="GO:0008270">
    <property type="term" value="F:zinc ion binding"/>
    <property type="evidence" value="ECO:0007669"/>
    <property type="project" value="TreeGrafter"/>
</dbReference>
<dbReference type="OMA" id="VPLMMQK"/>
<keyword evidence="5" id="KW-1185">Reference proteome</keyword>
<reference evidence="4" key="1">
    <citation type="submission" date="2021-01" db="UniProtKB">
        <authorList>
            <consortium name="EnsemblMetazoa"/>
        </authorList>
    </citation>
    <scope>IDENTIFICATION</scope>
</reference>
<dbReference type="FunFam" id="2.170.150.10:FF:000005">
    <property type="entry name" value="Guanine nucleotide exchange factor MSS4"/>
    <property type="match status" value="1"/>
</dbReference>
<dbReference type="GeneID" id="111247464"/>